<dbReference type="PANTHER" id="PTHR33710:SF71">
    <property type="entry name" value="ENDONUCLEASE_EXONUCLEASE_PHOSPHATASE DOMAIN-CONTAINING PROTEIN"/>
    <property type="match status" value="1"/>
</dbReference>
<evidence type="ECO:0000313" key="1">
    <source>
        <dbReference type="EMBL" id="GJT78738.1"/>
    </source>
</evidence>
<evidence type="ECO:0000313" key="2">
    <source>
        <dbReference type="Proteomes" id="UP001151760"/>
    </source>
</evidence>
<sequence length="414" mass="48122">MSNKKRSSRRKPKLPNKFNDYVMSNLSQKRYDAASNANLEEIRVDHDDMVEEIREISKEMDEGVFGCADKMNNDYDESTVSMSKNVEIMNNECLHVNSEENGDKMSNNAYANDNKDVSNKKMAYSYAKVAMDNKLMNNKLWSILTEILEDEREVVIFDEELVTLVEPEVLSLWVKLHNVPMEAWTDKGLSAIASRLACESDDLKSTRFFYTWSKSPQQPTTSIFKKLDRVVMNDGLLQKFYKAHALFLPYMSSDHCLAILIILNEVDKKFRAFKFTKYIADKDDFLPNVCKGWSTEFPGFHMFKVVKKLKALKPLMNKLNWGMKMECEILKEFNEAVMDEEKLLFQQAKVDCEINNLFTKTLTNEEAERMIVVTNEEIKAAMFDISDNKSTRLDSYTFTFLRKLGMLLVMKCVW</sequence>
<reference evidence="1" key="1">
    <citation type="journal article" date="2022" name="Int. J. Mol. Sci.">
        <title>Draft Genome of Tanacetum Coccineum: Genomic Comparison of Closely Related Tanacetum-Family Plants.</title>
        <authorList>
            <person name="Yamashiro T."/>
            <person name="Shiraishi A."/>
            <person name="Nakayama K."/>
            <person name="Satake H."/>
        </authorList>
    </citation>
    <scope>NUCLEOTIDE SEQUENCE</scope>
</reference>
<protein>
    <submittedName>
        <fullName evidence="1">Uncharacterized protein</fullName>
    </submittedName>
</protein>
<accession>A0ABQ5GT79</accession>
<reference evidence="1" key="2">
    <citation type="submission" date="2022-01" db="EMBL/GenBank/DDBJ databases">
        <authorList>
            <person name="Yamashiro T."/>
            <person name="Shiraishi A."/>
            <person name="Satake H."/>
            <person name="Nakayama K."/>
        </authorList>
    </citation>
    <scope>NUCLEOTIDE SEQUENCE</scope>
</reference>
<gene>
    <name evidence="1" type="ORF">Tco_1045463</name>
</gene>
<keyword evidence="2" id="KW-1185">Reference proteome</keyword>
<comment type="caution">
    <text evidence="1">The sequence shown here is derived from an EMBL/GenBank/DDBJ whole genome shotgun (WGS) entry which is preliminary data.</text>
</comment>
<proteinExistence type="predicted"/>
<organism evidence="1 2">
    <name type="scientific">Tanacetum coccineum</name>
    <dbReference type="NCBI Taxonomy" id="301880"/>
    <lineage>
        <taxon>Eukaryota</taxon>
        <taxon>Viridiplantae</taxon>
        <taxon>Streptophyta</taxon>
        <taxon>Embryophyta</taxon>
        <taxon>Tracheophyta</taxon>
        <taxon>Spermatophyta</taxon>
        <taxon>Magnoliopsida</taxon>
        <taxon>eudicotyledons</taxon>
        <taxon>Gunneridae</taxon>
        <taxon>Pentapetalae</taxon>
        <taxon>asterids</taxon>
        <taxon>campanulids</taxon>
        <taxon>Asterales</taxon>
        <taxon>Asteraceae</taxon>
        <taxon>Asteroideae</taxon>
        <taxon>Anthemideae</taxon>
        <taxon>Anthemidinae</taxon>
        <taxon>Tanacetum</taxon>
    </lineage>
</organism>
<dbReference type="Proteomes" id="UP001151760">
    <property type="component" value="Unassembled WGS sequence"/>
</dbReference>
<dbReference type="PANTHER" id="PTHR33710">
    <property type="entry name" value="BNAC02G09200D PROTEIN"/>
    <property type="match status" value="1"/>
</dbReference>
<dbReference type="EMBL" id="BQNB010018829">
    <property type="protein sequence ID" value="GJT78738.1"/>
    <property type="molecule type" value="Genomic_DNA"/>
</dbReference>
<name>A0ABQ5GT79_9ASTR</name>